<reference evidence="2" key="1">
    <citation type="journal article" date="2024" name="Proc. Natl. Acad. Sci. U.S.A.">
        <title>Extraordinary preservation of gene collinearity over three hundred million years revealed in homosporous lycophytes.</title>
        <authorList>
            <person name="Li C."/>
            <person name="Wickell D."/>
            <person name="Kuo L.Y."/>
            <person name="Chen X."/>
            <person name="Nie B."/>
            <person name="Liao X."/>
            <person name="Peng D."/>
            <person name="Ji J."/>
            <person name="Jenkins J."/>
            <person name="Williams M."/>
            <person name="Shu S."/>
            <person name="Plott C."/>
            <person name="Barry K."/>
            <person name="Rajasekar S."/>
            <person name="Grimwood J."/>
            <person name="Han X."/>
            <person name="Sun S."/>
            <person name="Hou Z."/>
            <person name="He W."/>
            <person name="Dai G."/>
            <person name="Sun C."/>
            <person name="Schmutz J."/>
            <person name="Leebens-Mack J.H."/>
            <person name="Li F.W."/>
            <person name="Wang L."/>
        </authorList>
    </citation>
    <scope>NUCLEOTIDE SEQUENCE [LARGE SCALE GENOMIC DNA]</scope>
    <source>
        <strain evidence="2">cv. PW_Plant_1</strain>
    </source>
</reference>
<sequence>MSSWVESTCKDVERAKDLEHCRCCMECLQQRGRALEAAIAVLSSEKLNQPCRDRLLKLVRGELKFVSKLTLQPHNSGFVSSTNFNHLEAVVRVLQFPLVNRACTLMQMLSAAPDKILNPPCHIIPEMERKGAVPHVDLVCYFKRKPAWVVVSARNSKHLSWFDEDEIKKGLRSRILVLLSAAYLNPVIRPSLVVLVFTRGVEDEIRKKLEEGFAAKRMDAYDHIEDASKVRLTRVLEKISSNTQPLYQGETLFEFEDEEWVIVQNQKNFASRELLGTSSEAGNNHQVKSQGCCPTAGEYIPLGNRSPLIMFEIEVDRCIEYFNLEGDTSLQHLHEPCRHQWSARCVVQGRHSDRLCERKGSQTDLGPGICGCSLSDYTLNQGYGGLPEYFSHLNLQEEEISILRNLELVNLDTTVLIGIISELSSGGACLYSEMSLRKMELRFGSLSNFVKEQALLELQKPFLLEIESILKKKRPIVSRYAWDEFWSIVSVIGGPHERQRAFDLSRALRHAIIPNSPSLRVMALPETKKIQEKHKIVFGTGDNLYASTLTSNVTFVRAAVQKGMAFAVINHRPLALTGD</sequence>
<keyword evidence="2" id="KW-1185">Reference proteome</keyword>
<gene>
    <name evidence="1" type="ORF">O6H91_03G088300</name>
</gene>
<accession>A0ACC2E8H1</accession>
<name>A0ACC2E8H1_DIPCM</name>
<evidence type="ECO:0000313" key="1">
    <source>
        <dbReference type="EMBL" id="KAJ7562904.1"/>
    </source>
</evidence>
<dbReference type="EMBL" id="CM055094">
    <property type="protein sequence ID" value="KAJ7562904.1"/>
    <property type="molecule type" value="Genomic_DNA"/>
</dbReference>
<proteinExistence type="predicted"/>
<protein>
    <submittedName>
        <fullName evidence="1">Uncharacterized protein</fullName>
    </submittedName>
</protein>
<organism evidence="1 2">
    <name type="scientific">Diphasiastrum complanatum</name>
    <name type="common">Issler's clubmoss</name>
    <name type="synonym">Lycopodium complanatum</name>
    <dbReference type="NCBI Taxonomy" id="34168"/>
    <lineage>
        <taxon>Eukaryota</taxon>
        <taxon>Viridiplantae</taxon>
        <taxon>Streptophyta</taxon>
        <taxon>Embryophyta</taxon>
        <taxon>Tracheophyta</taxon>
        <taxon>Lycopodiopsida</taxon>
        <taxon>Lycopodiales</taxon>
        <taxon>Lycopodiaceae</taxon>
        <taxon>Lycopodioideae</taxon>
        <taxon>Diphasiastrum</taxon>
    </lineage>
</organism>
<evidence type="ECO:0000313" key="2">
    <source>
        <dbReference type="Proteomes" id="UP001162992"/>
    </source>
</evidence>
<comment type="caution">
    <text evidence="1">The sequence shown here is derived from an EMBL/GenBank/DDBJ whole genome shotgun (WGS) entry which is preliminary data.</text>
</comment>
<dbReference type="Proteomes" id="UP001162992">
    <property type="component" value="Chromosome 3"/>
</dbReference>